<keyword evidence="1" id="KW-0472">Membrane</keyword>
<gene>
    <name evidence="2" type="ORF">GCM10009843_07720</name>
</gene>
<feature type="transmembrane region" description="Helical" evidence="1">
    <location>
        <begin position="319"/>
        <end position="338"/>
    </location>
</feature>
<accession>A0ABN2XWW5</accession>
<reference evidence="2 3" key="1">
    <citation type="journal article" date="2019" name="Int. J. Syst. Evol. Microbiol.">
        <title>The Global Catalogue of Microorganisms (GCM) 10K type strain sequencing project: providing services to taxonomists for standard genome sequencing and annotation.</title>
        <authorList>
            <consortium name="The Broad Institute Genomics Platform"/>
            <consortium name="The Broad Institute Genome Sequencing Center for Infectious Disease"/>
            <person name="Wu L."/>
            <person name="Ma J."/>
        </authorList>
    </citation>
    <scope>NUCLEOTIDE SEQUENCE [LARGE SCALE GENOMIC DNA]</scope>
    <source>
        <strain evidence="2 3">JCM 16021</strain>
    </source>
</reference>
<feature type="transmembrane region" description="Helical" evidence="1">
    <location>
        <begin position="290"/>
        <end position="307"/>
    </location>
</feature>
<feature type="transmembrane region" description="Helical" evidence="1">
    <location>
        <begin position="344"/>
        <end position="367"/>
    </location>
</feature>
<dbReference type="Proteomes" id="UP001500575">
    <property type="component" value="Unassembled WGS sequence"/>
</dbReference>
<keyword evidence="3" id="KW-1185">Reference proteome</keyword>
<comment type="caution">
    <text evidence="2">The sequence shown here is derived from an EMBL/GenBank/DDBJ whole genome shotgun (WGS) entry which is preliminary data.</text>
</comment>
<keyword evidence="1" id="KW-1133">Transmembrane helix</keyword>
<protein>
    <recommendedName>
        <fullName evidence="4">Glycosyltransferase RgtA/B/C/D-like domain-containing protein</fullName>
    </recommendedName>
</protein>
<feature type="transmembrane region" description="Helical" evidence="1">
    <location>
        <begin position="192"/>
        <end position="222"/>
    </location>
</feature>
<organism evidence="2 3">
    <name type="scientific">Nocardioides bigeumensis</name>
    <dbReference type="NCBI Taxonomy" id="433657"/>
    <lineage>
        <taxon>Bacteria</taxon>
        <taxon>Bacillati</taxon>
        <taxon>Actinomycetota</taxon>
        <taxon>Actinomycetes</taxon>
        <taxon>Propionibacteriales</taxon>
        <taxon>Nocardioidaceae</taxon>
        <taxon>Nocardioides</taxon>
    </lineage>
</organism>
<evidence type="ECO:0008006" key="4">
    <source>
        <dbReference type="Google" id="ProtNLM"/>
    </source>
</evidence>
<feature type="transmembrane region" description="Helical" evidence="1">
    <location>
        <begin position="417"/>
        <end position="437"/>
    </location>
</feature>
<keyword evidence="1" id="KW-0812">Transmembrane</keyword>
<feature type="transmembrane region" description="Helical" evidence="1">
    <location>
        <begin position="374"/>
        <end position="397"/>
    </location>
</feature>
<name>A0ABN2XWW5_9ACTN</name>
<feature type="transmembrane region" description="Helical" evidence="1">
    <location>
        <begin position="151"/>
        <end position="172"/>
    </location>
</feature>
<dbReference type="EMBL" id="BAAAQQ010000002">
    <property type="protein sequence ID" value="GAA2117059.1"/>
    <property type="molecule type" value="Genomic_DNA"/>
</dbReference>
<feature type="transmembrane region" description="Helical" evidence="1">
    <location>
        <begin position="120"/>
        <end position="139"/>
    </location>
</feature>
<evidence type="ECO:0000313" key="3">
    <source>
        <dbReference type="Proteomes" id="UP001500575"/>
    </source>
</evidence>
<proteinExistence type="predicted"/>
<evidence type="ECO:0000256" key="1">
    <source>
        <dbReference type="SAM" id="Phobius"/>
    </source>
</evidence>
<feature type="transmembrane region" description="Helical" evidence="1">
    <location>
        <begin position="234"/>
        <end position="253"/>
    </location>
</feature>
<sequence>MPRPKELDGRATDAAGESGRRGRFIPWAVFLISALVYAATAARDVVSLDVRTAYIASWRITTAGVPWIEGLTLPELDHPLRHVWVLEAANGHEVIGRSPGVVASGLPAFWLFGSDAPTNLPGALTAALMTALAVTLLFLALRTRLAQRNAVLCTFVFGFATPAWSVAANGLWPHTVTVLGICGLAWSSARERWWLAGLFGGVIAWGRLHAAVVVAAVGLILGVGRREPGITWRIGLLSLASLVPMIVWTRWMYGSWNPMASYDTAVFTGYAEENRFSVVNHLGFWISPDSGFLVWTPVILVMLPALVRSWRSLPEWARALTIGGLGYTVVQLTLNRFSGGDGFYGYRLGLELLACAAPAFAFASAALGPVARRLVGPVVALQAAAIFVGASRDSYFVASDRVWEDNAFVIALRENPVGGICVVAVSVLLGVIAQRIWAQSDSTERGTVSSHSVP</sequence>
<evidence type="ECO:0000313" key="2">
    <source>
        <dbReference type="EMBL" id="GAA2117059.1"/>
    </source>
</evidence>
<feature type="transmembrane region" description="Helical" evidence="1">
    <location>
        <begin position="24"/>
        <end position="42"/>
    </location>
</feature>